<dbReference type="PRINTS" id="PR01490">
    <property type="entry name" value="RTXTOXIND"/>
</dbReference>
<keyword evidence="3 9" id="KW-0813">Transport</keyword>
<name>A0A1J6I939_9HYPH</name>
<evidence type="ECO:0000259" key="11">
    <source>
        <dbReference type="Pfam" id="PF25994"/>
    </source>
</evidence>
<evidence type="ECO:0000256" key="3">
    <source>
        <dbReference type="ARBA" id="ARBA00022448"/>
    </source>
</evidence>
<comment type="subcellular location">
    <subcellularLocation>
        <location evidence="1 9">Cell inner membrane</location>
        <topology evidence="1 9">Single-pass membrane protein</topology>
    </subcellularLocation>
</comment>
<dbReference type="RefSeq" id="WP_071631151.1">
    <property type="nucleotide sequence ID" value="NZ_MOEC01000005.1"/>
</dbReference>
<evidence type="ECO:0000256" key="6">
    <source>
        <dbReference type="ARBA" id="ARBA00022692"/>
    </source>
</evidence>
<evidence type="ECO:0000256" key="1">
    <source>
        <dbReference type="ARBA" id="ARBA00004377"/>
    </source>
</evidence>
<sequence length="437" mass="47877">MNKIKPSDHNAYRNPFRPAFWGAVALLTFLFLFVGWGYVAPLSRAAIAEGSLQVQAQRQSVAHPYGGVIAKLHVAEGQRVKRGEPLIELDQTDSQAKLDIAKAEVVNLIARQARLMCERDSADTDCLKKFQLEAKSTEDIEEAVENEYAVMRARAHQHEAEKGMLISRVAQLREKITGLEAQKNGLSKQNSSLVQEIEGAQKLAKQGFTPKTRILELERMSAGLLADMGSRDADMASARQEMGEAELAIAKLDRQRINEIVDTIRTTQTSLAEALPKLKSAQDIKNRTSISAPVSGSIVALTVFTEGGVVEAGQQLMDIIPDDNPIIVEARLPLSDINGVKPNSPANIWLTGVPRSERPQLRGEIISVSADKMTDSRSGLSYFAVRTRINPDDIKQSKVSLQPGMPAEVIVNNGSRTLIGYLVGPLLDEIGHAFREQ</sequence>
<keyword evidence="6 9" id="KW-0812">Transmembrane</keyword>
<proteinExistence type="inferred from homology"/>
<evidence type="ECO:0000256" key="4">
    <source>
        <dbReference type="ARBA" id="ARBA00022475"/>
    </source>
</evidence>
<comment type="similarity">
    <text evidence="2 9">Belongs to the membrane fusion protein (MFP) (TC 8.A.1) family.</text>
</comment>
<dbReference type="InterPro" id="IPR050739">
    <property type="entry name" value="MFP"/>
</dbReference>
<evidence type="ECO:0000256" key="8">
    <source>
        <dbReference type="ARBA" id="ARBA00023136"/>
    </source>
</evidence>
<dbReference type="InterPro" id="IPR058781">
    <property type="entry name" value="HH_AprE-like"/>
</dbReference>
<dbReference type="PANTHER" id="PTHR30386">
    <property type="entry name" value="MEMBRANE FUSION SUBUNIT OF EMRAB-TOLC MULTIDRUG EFFLUX PUMP"/>
    <property type="match status" value="1"/>
</dbReference>
<accession>A0A1J6I939</accession>
<evidence type="ECO:0000256" key="7">
    <source>
        <dbReference type="ARBA" id="ARBA00022989"/>
    </source>
</evidence>
<evidence type="ECO:0000259" key="12">
    <source>
        <dbReference type="Pfam" id="PF26002"/>
    </source>
</evidence>
<keyword evidence="10" id="KW-0175">Coiled coil</keyword>
<keyword evidence="14" id="KW-1185">Reference proteome</keyword>
<evidence type="ECO:0000256" key="9">
    <source>
        <dbReference type="RuleBase" id="RU365093"/>
    </source>
</evidence>
<reference evidence="13 14" key="1">
    <citation type="submission" date="2016-10" db="EMBL/GenBank/DDBJ databases">
        <title>The Draft Genome Sequence of the Potato Rhizosphere Bacteria Ochrobactrum sp. IPA7.2.</title>
        <authorList>
            <person name="Gogoleva N.E."/>
            <person name="Khlopko Y.A."/>
            <person name="Burygin G.L."/>
            <person name="Plotnikov A.O."/>
        </authorList>
    </citation>
    <scope>NUCLEOTIDE SEQUENCE [LARGE SCALE GENOMIC DNA]</scope>
    <source>
        <strain evidence="13 14">IPA7.2</strain>
    </source>
</reference>
<dbReference type="OrthoDB" id="9810980at2"/>
<comment type="caution">
    <text evidence="13">The sequence shown here is derived from an EMBL/GenBank/DDBJ whole genome shotgun (WGS) entry which is preliminary data.</text>
</comment>
<dbReference type="Gene3D" id="2.40.30.170">
    <property type="match status" value="1"/>
</dbReference>
<dbReference type="Pfam" id="PF26002">
    <property type="entry name" value="Beta-barrel_AprE"/>
    <property type="match status" value="1"/>
</dbReference>
<evidence type="ECO:0000256" key="10">
    <source>
        <dbReference type="SAM" id="Coils"/>
    </source>
</evidence>
<dbReference type="GO" id="GO:0015031">
    <property type="term" value="P:protein transport"/>
    <property type="evidence" value="ECO:0007669"/>
    <property type="project" value="InterPro"/>
</dbReference>
<keyword evidence="4 9" id="KW-1003">Cell membrane</keyword>
<feature type="transmembrane region" description="Helical" evidence="9">
    <location>
        <begin position="20"/>
        <end position="39"/>
    </location>
</feature>
<evidence type="ECO:0000313" key="14">
    <source>
        <dbReference type="Proteomes" id="UP000182985"/>
    </source>
</evidence>
<dbReference type="SUPFAM" id="SSF111369">
    <property type="entry name" value="HlyD-like secretion proteins"/>
    <property type="match status" value="2"/>
</dbReference>
<dbReference type="InterPro" id="IPR058982">
    <property type="entry name" value="Beta-barrel_AprE"/>
</dbReference>
<feature type="domain" description="AprE-like beta-barrel" evidence="12">
    <location>
        <begin position="327"/>
        <end position="413"/>
    </location>
</feature>
<dbReference type="PANTHER" id="PTHR30386:SF17">
    <property type="entry name" value="ALKALINE PROTEASE SECRETION PROTEIN APRE"/>
    <property type="match status" value="1"/>
</dbReference>
<keyword evidence="5 9" id="KW-0997">Cell inner membrane</keyword>
<dbReference type="InterPro" id="IPR010129">
    <property type="entry name" value="T1SS_HlyD"/>
</dbReference>
<dbReference type="Proteomes" id="UP000182985">
    <property type="component" value="Unassembled WGS sequence"/>
</dbReference>
<dbReference type="Gene3D" id="2.40.50.100">
    <property type="match status" value="1"/>
</dbReference>
<gene>
    <name evidence="13" type="ORF">BLA27_07450</name>
</gene>
<dbReference type="NCBIfam" id="TIGR01843">
    <property type="entry name" value="type_I_hlyD"/>
    <property type="match status" value="1"/>
</dbReference>
<dbReference type="GO" id="GO:0005886">
    <property type="term" value="C:plasma membrane"/>
    <property type="evidence" value="ECO:0007669"/>
    <property type="project" value="UniProtKB-SubCell"/>
</dbReference>
<dbReference type="Pfam" id="PF25994">
    <property type="entry name" value="HH_AprE"/>
    <property type="match status" value="1"/>
</dbReference>
<dbReference type="EMBL" id="MOEC01000005">
    <property type="protein sequence ID" value="OIS94334.1"/>
    <property type="molecule type" value="Genomic_DNA"/>
</dbReference>
<keyword evidence="8 9" id="KW-0472">Membrane</keyword>
<evidence type="ECO:0000256" key="5">
    <source>
        <dbReference type="ARBA" id="ARBA00022519"/>
    </source>
</evidence>
<keyword evidence="7 9" id="KW-1133">Transmembrane helix</keyword>
<evidence type="ECO:0000313" key="13">
    <source>
        <dbReference type="EMBL" id="OIS94334.1"/>
    </source>
</evidence>
<evidence type="ECO:0000256" key="2">
    <source>
        <dbReference type="ARBA" id="ARBA00009477"/>
    </source>
</evidence>
<dbReference type="AlphaFoldDB" id="A0A1J6I939"/>
<organism evidence="13 14">
    <name type="scientific">Brucella cytisi</name>
    <dbReference type="NCBI Taxonomy" id="407152"/>
    <lineage>
        <taxon>Bacteria</taxon>
        <taxon>Pseudomonadati</taxon>
        <taxon>Pseudomonadota</taxon>
        <taxon>Alphaproteobacteria</taxon>
        <taxon>Hyphomicrobiales</taxon>
        <taxon>Brucellaceae</taxon>
        <taxon>Brucella/Ochrobactrum group</taxon>
        <taxon>Brucella</taxon>
    </lineage>
</organism>
<feature type="coiled-coil region" evidence="10">
    <location>
        <begin position="127"/>
        <end position="196"/>
    </location>
</feature>
<protein>
    <recommendedName>
        <fullName evidence="9">Membrane fusion protein (MFP) family protein</fullName>
    </recommendedName>
</protein>
<feature type="domain" description="AprE-like long alpha-helical hairpin" evidence="11">
    <location>
        <begin position="94"/>
        <end position="283"/>
    </location>
</feature>